<evidence type="ECO:0000313" key="1">
    <source>
        <dbReference type="EMBL" id="KAI8529881.1"/>
    </source>
</evidence>
<sequence>MAGYWRVWELWAYEVLRMYPPECKHPDLSTLPRALIWSKEHRGTKEGRCSLNTYRLYLDELMASQMMDYAYLSERSPSEATLESGLVGDSGGLVTPVGECGEKRLASLRSERERGELLPLEAPERAWDPIVGQGPGVSFARCCRMGERGRSSHACSGECGEESSLGHAIAVALSSTRSSASSGSHVPENPEEAPVSGLKGESSGSMRRLVCPWLGPVKPGREEEEEEEREEKREDEEARSIDSGDQVLATLRSVPARSTPQVLHNDSEDSDDNGRMVVEFAEGGLEVTPIGLDEMRATEEPLLLFMTCFWFRACVPN</sequence>
<dbReference type="Proteomes" id="UP001062846">
    <property type="component" value="Chromosome 11"/>
</dbReference>
<reference evidence="1" key="1">
    <citation type="submission" date="2022-02" db="EMBL/GenBank/DDBJ databases">
        <title>Plant Genome Project.</title>
        <authorList>
            <person name="Zhang R.-G."/>
        </authorList>
    </citation>
    <scope>NUCLEOTIDE SEQUENCE</scope>
    <source>
        <strain evidence="1">AT1</strain>
    </source>
</reference>
<name>A0ACC0LNN7_RHOML</name>
<proteinExistence type="predicted"/>
<accession>A0ACC0LNN7</accession>
<evidence type="ECO:0000313" key="2">
    <source>
        <dbReference type="Proteomes" id="UP001062846"/>
    </source>
</evidence>
<organism evidence="1 2">
    <name type="scientific">Rhododendron molle</name>
    <name type="common">Chinese azalea</name>
    <name type="synonym">Azalea mollis</name>
    <dbReference type="NCBI Taxonomy" id="49168"/>
    <lineage>
        <taxon>Eukaryota</taxon>
        <taxon>Viridiplantae</taxon>
        <taxon>Streptophyta</taxon>
        <taxon>Embryophyta</taxon>
        <taxon>Tracheophyta</taxon>
        <taxon>Spermatophyta</taxon>
        <taxon>Magnoliopsida</taxon>
        <taxon>eudicotyledons</taxon>
        <taxon>Gunneridae</taxon>
        <taxon>Pentapetalae</taxon>
        <taxon>asterids</taxon>
        <taxon>Ericales</taxon>
        <taxon>Ericaceae</taxon>
        <taxon>Ericoideae</taxon>
        <taxon>Rhodoreae</taxon>
        <taxon>Rhododendron</taxon>
    </lineage>
</organism>
<gene>
    <name evidence="1" type="ORF">RHMOL_Rhmol11G0009100</name>
</gene>
<keyword evidence="2" id="KW-1185">Reference proteome</keyword>
<comment type="caution">
    <text evidence="1">The sequence shown here is derived from an EMBL/GenBank/DDBJ whole genome shotgun (WGS) entry which is preliminary data.</text>
</comment>
<protein>
    <submittedName>
        <fullName evidence="1">Uncharacterized protein</fullName>
    </submittedName>
</protein>
<dbReference type="EMBL" id="CM046398">
    <property type="protein sequence ID" value="KAI8529881.1"/>
    <property type="molecule type" value="Genomic_DNA"/>
</dbReference>